<evidence type="ECO:0000256" key="2">
    <source>
        <dbReference type="ARBA" id="ARBA00022692"/>
    </source>
</evidence>
<comment type="subcellular location">
    <subcellularLocation>
        <location evidence="1">Membrane</location>
        <topology evidence="1">Multi-pass membrane protein</topology>
    </subcellularLocation>
</comment>
<name>A0A398B613_9BACI</name>
<reference evidence="6 7" key="1">
    <citation type="submission" date="2018-08" db="EMBL/GenBank/DDBJ databases">
        <title>Bacillus jemisoniae sp. nov., Bacillus chryseoplanitiae sp. nov., Bacillus resnikiae sp. nov., and Bacillus frankliniae sp. nov., isolated from Viking spacecraft and associated surfaces.</title>
        <authorList>
            <person name="Seuylemezian A."/>
            <person name="Vaishampayan P."/>
        </authorList>
    </citation>
    <scope>NUCLEOTIDE SEQUENCE [LARGE SCALE GENOMIC DNA]</scope>
    <source>
        <strain evidence="6 7">JJ-247</strain>
    </source>
</reference>
<dbReference type="GO" id="GO:0016020">
    <property type="term" value="C:membrane"/>
    <property type="evidence" value="ECO:0007669"/>
    <property type="project" value="UniProtKB-SubCell"/>
</dbReference>
<protein>
    <submittedName>
        <fullName evidence="6">CvpA family protein</fullName>
    </submittedName>
</protein>
<comment type="caution">
    <text evidence="6">The sequence shown here is derived from an EMBL/GenBank/DDBJ whole genome shotgun (WGS) entry which is preliminary data.</text>
</comment>
<accession>A0A398B613</accession>
<evidence type="ECO:0000256" key="3">
    <source>
        <dbReference type="ARBA" id="ARBA00022989"/>
    </source>
</evidence>
<evidence type="ECO:0000313" key="7">
    <source>
        <dbReference type="Proteomes" id="UP000265816"/>
    </source>
</evidence>
<dbReference type="AlphaFoldDB" id="A0A398B613"/>
<feature type="transmembrane region" description="Helical" evidence="5">
    <location>
        <begin position="77"/>
        <end position="102"/>
    </location>
</feature>
<gene>
    <name evidence="6" type="ORF">D1970_16915</name>
</gene>
<dbReference type="Proteomes" id="UP000265816">
    <property type="component" value="Unassembled WGS sequence"/>
</dbReference>
<evidence type="ECO:0000313" key="6">
    <source>
        <dbReference type="EMBL" id="RID83196.1"/>
    </source>
</evidence>
<sequence length="180" mass="19669">MLDLILLILLLAGFLIGLKRGFILQSIHLAGFIAAFIVASIYCTSLAEKLTLWIPYPSTSTYPAADMILGSSGMEQAFYRAIAFAVIFFFVKIVLQMIGAMLDFVAHLPVIKSVNVWAGGLLGFAEVYLIAFILLYIAALMPLEAVQGPLQDSLLAEGIVKHTPIFSAQIKELWIQYVAA</sequence>
<feature type="transmembrane region" description="Helical" evidence="5">
    <location>
        <begin position="29"/>
        <end position="47"/>
    </location>
</feature>
<evidence type="ECO:0000256" key="1">
    <source>
        <dbReference type="ARBA" id="ARBA00004141"/>
    </source>
</evidence>
<dbReference type="EMBL" id="QWVT01000029">
    <property type="protein sequence ID" value="RID83196.1"/>
    <property type="molecule type" value="Genomic_DNA"/>
</dbReference>
<dbReference type="OrthoDB" id="1809613at2"/>
<dbReference type="Pfam" id="PF02674">
    <property type="entry name" value="Colicin_V"/>
    <property type="match status" value="1"/>
</dbReference>
<proteinExistence type="predicted"/>
<evidence type="ECO:0000256" key="4">
    <source>
        <dbReference type="ARBA" id="ARBA00023136"/>
    </source>
</evidence>
<dbReference type="GO" id="GO:0009403">
    <property type="term" value="P:toxin biosynthetic process"/>
    <property type="evidence" value="ECO:0007669"/>
    <property type="project" value="InterPro"/>
</dbReference>
<dbReference type="InterPro" id="IPR003825">
    <property type="entry name" value="Colicin-V_CvpA"/>
</dbReference>
<keyword evidence="4 5" id="KW-0472">Membrane</keyword>
<evidence type="ECO:0000256" key="5">
    <source>
        <dbReference type="SAM" id="Phobius"/>
    </source>
</evidence>
<keyword evidence="2 5" id="KW-0812">Transmembrane</keyword>
<keyword evidence="3 5" id="KW-1133">Transmembrane helix</keyword>
<dbReference type="RefSeq" id="WP_119114042.1">
    <property type="nucleotide sequence ID" value="NZ_CBCSEO010000003.1"/>
</dbReference>
<feature type="transmembrane region" description="Helical" evidence="5">
    <location>
        <begin position="114"/>
        <end position="137"/>
    </location>
</feature>
<dbReference type="PANTHER" id="PTHR37306">
    <property type="entry name" value="COLICIN V PRODUCTION PROTEIN"/>
    <property type="match status" value="1"/>
</dbReference>
<dbReference type="PANTHER" id="PTHR37306:SF1">
    <property type="entry name" value="COLICIN V PRODUCTION PROTEIN"/>
    <property type="match status" value="1"/>
</dbReference>
<keyword evidence="7" id="KW-1185">Reference proteome</keyword>
<organism evidence="6 7">
    <name type="scientific">Mesobacillus zeae</name>
    <dbReference type="NCBI Taxonomy" id="1917180"/>
    <lineage>
        <taxon>Bacteria</taxon>
        <taxon>Bacillati</taxon>
        <taxon>Bacillota</taxon>
        <taxon>Bacilli</taxon>
        <taxon>Bacillales</taxon>
        <taxon>Bacillaceae</taxon>
        <taxon>Mesobacillus</taxon>
    </lineage>
</organism>